<name>A0A0K0NL78_9CAUD</name>
<organism evidence="1 2">
    <name type="scientific">Gordonia phage GMA6</name>
    <dbReference type="NCBI Taxonomy" id="1647285"/>
    <lineage>
        <taxon>Viruses</taxon>
        <taxon>Duplodnaviria</taxon>
        <taxon>Heunggongvirae</taxon>
        <taxon>Uroviricota</taxon>
        <taxon>Caudoviricetes</taxon>
        <taxon>Bendigovirus</taxon>
        <taxon>Bendigovirus GMA6</taxon>
    </lineage>
</organism>
<evidence type="ECO:0008006" key="3">
    <source>
        <dbReference type="Google" id="ProtNLM"/>
    </source>
</evidence>
<dbReference type="Proteomes" id="UP000203886">
    <property type="component" value="Segment"/>
</dbReference>
<accession>A0A0K0NL78</accession>
<reference evidence="1 2" key="1">
    <citation type="journal article" date="2015" name="PLoS ONE">
        <title>Lysis to Kill: Evaluation of the Lytic Abilities, and Genomics of Nine Bacteriophages Infective for Gordonia spp. and Their Potential Use in Activated Sludge Foam Biocontrol.</title>
        <authorList>
            <person name="Dyson Z.A."/>
            <person name="Tucci J."/>
            <person name="Seviour R.J."/>
            <person name="Petrovski S."/>
        </authorList>
    </citation>
    <scope>NUCLEOTIDE SEQUENCE [LARGE SCALE GENOMIC DNA]</scope>
</reference>
<dbReference type="GeneID" id="28801076"/>
<dbReference type="InterPro" id="IPR006522">
    <property type="entry name" value="Phage_virion_morphogenesis"/>
</dbReference>
<dbReference type="EMBL" id="KR063280">
    <property type="protein sequence ID" value="AKL88307.1"/>
    <property type="molecule type" value="Genomic_DNA"/>
</dbReference>
<evidence type="ECO:0000313" key="1">
    <source>
        <dbReference type="EMBL" id="AKL88307.1"/>
    </source>
</evidence>
<dbReference type="KEGG" id="vg:28801076"/>
<dbReference type="Pfam" id="PF05069">
    <property type="entry name" value="Phage_tail_S"/>
    <property type="match status" value="1"/>
</dbReference>
<gene>
    <name evidence="1" type="ORF">GMA6_26</name>
</gene>
<protein>
    <recommendedName>
        <fullName evidence="3">Phage virion morphogenesis protein</fullName>
    </recommendedName>
</protein>
<proteinExistence type="predicted"/>
<sequence length="123" mass="13597">MGRYLAREVDKQFITRGANFGTPWKPLASSTIMQKRMAGFPAQPLVRTGGMKRGFLYPAIVKNARGSTASFGSGDIIATYQHMGTSLNGKPHIPARKIMKVTPKMRKDVRRILARYLIDGATT</sequence>
<keyword evidence="2" id="KW-1185">Reference proteome</keyword>
<evidence type="ECO:0000313" key="2">
    <source>
        <dbReference type="Proteomes" id="UP000203886"/>
    </source>
</evidence>
<dbReference type="RefSeq" id="YP_009273508.1">
    <property type="nucleotide sequence ID" value="NC_030906.1"/>
</dbReference>